<comment type="caution">
    <text evidence="2">The sequence shown here is derived from an EMBL/GenBank/DDBJ whole genome shotgun (WGS) entry which is preliminary data.</text>
</comment>
<keyword evidence="1" id="KW-1133">Transmembrane helix</keyword>
<dbReference type="EMBL" id="JAUQOM010000001">
    <property type="protein sequence ID" value="MDO7833832.1"/>
    <property type="molecule type" value="Genomic_DNA"/>
</dbReference>
<protein>
    <submittedName>
        <fullName evidence="2">Uncharacterized protein</fullName>
    </submittedName>
</protein>
<dbReference type="Proteomes" id="UP001176471">
    <property type="component" value="Unassembled WGS sequence"/>
</dbReference>
<gene>
    <name evidence="2" type="ORF">Q4610_02125</name>
</gene>
<organism evidence="2 3">
    <name type="scientific">Sphingobium cyanobacteriorum</name>
    <dbReference type="NCBI Taxonomy" id="3063954"/>
    <lineage>
        <taxon>Bacteria</taxon>
        <taxon>Pseudomonadati</taxon>
        <taxon>Pseudomonadota</taxon>
        <taxon>Alphaproteobacteria</taxon>
        <taxon>Sphingomonadales</taxon>
        <taxon>Sphingomonadaceae</taxon>
        <taxon>Sphingobium</taxon>
    </lineage>
</organism>
<sequence>MALPSLFQYLVEKDRWVVIREFEQGMYRDYVIANHAMQFHHSIAKDTDWTSFVRTAGSKGGGFGRLADPCNLAKRMGHHTDDPFEAFQVISAMPEIALRELSAWRLRKLIVEPLLLIPSLPFLILAVLPWIREPSLQVVGWWADGPVKRLID</sequence>
<evidence type="ECO:0000313" key="3">
    <source>
        <dbReference type="Proteomes" id="UP001176471"/>
    </source>
</evidence>
<keyword evidence="1" id="KW-0812">Transmembrane</keyword>
<proteinExistence type="predicted"/>
<keyword evidence="1" id="KW-0472">Membrane</keyword>
<evidence type="ECO:0000313" key="2">
    <source>
        <dbReference type="EMBL" id="MDO7833832.1"/>
    </source>
</evidence>
<feature type="transmembrane region" description="Helical" evidence="1">
    <location>
        <begin position="109"/>
        <end position="131"/>
    </location>
</feature>
<evidence type="ECO:0000256" key="1">
    <source>
        <dbReference type="SAM" id="Phobius"/>
    </source>
</evidence>
<keyword evidence="3" id="KW-1185">Reference proteome</keyword>
<accession>A0ABT8ZH17</accession>
<name>A0ABT8ZH17_9SPHN</name>
<reference evidence="2" key="1">
    <citation type="submission" date="2023-07" db="EMBL/GenBank/DDBJ databases">
        <title>Bacterial whole genome sequence for Sphingobium sp. HBC34.</title>
        <authorList>
            <person name="Le V."/>
            <person name="Ko S.-R."/>
            <person name="Ahn C.-Y."/>
            <person name="Oh H.-M."/>
        </authorList>
    </citation>
    <scope>NUCLEOTIDE SEQUENCE</scope>
    <source>
        <strain evidence="2">HBC34</strain>
    </source>
</reference>
<dbReference type="RefSeq" id="WP_304534362.1">
    <property type="nucleotide sequence ID" value="NZ_JAUQOM010000001.1"/>
</dbReference>